<accession>A0A9N9K837</accession>
<feature type="non-terminal residue" evidence="1">
    <location>
        <position position="1"/>
    </location>
</feature>
<name>A0A9N9K837_9GLOM</name>
<dbReference type="AlphaFoldDB" id="A0A9N9K837"/>
<proteinExistence type="predicted"/>
<keyword evidence="2" id="KW-1185">Reference proteome</keyword>
<feature type="non-terminal residue" evidence="1">
    <location>
        <position position="58"/>
    </location>
</feature>
<comment type="caution">
    <text evidence="1">The sequence shown here is derived from an EMBL/GenBank/DDBJ whole genome shotgun (WGS) entry which is preliminary data.</text>
</comment>
<protein>
    <submittedName>
        <fullName evidence="1">6923_t:CDS:1</fullName>
    </submittedName>
</protein>
<gene>
    <name evidence="1" type="ORF">RFULGI_LOCUS19185</name>
</gene>
<evidence type="ECO:0000313" key="1">
    <source>
        <dbReference type="EMBL" id="CAG8815369.1"/>
    </source>
</evidence>
<organism evidence="1 2">
    <name type="scientific">Racocetra fulgida</name>
    <dbReference type="NCBI Taxonomy" id="60492"/>
    <lineage>
        <taxon>Eukaryota</taxon>
        <taxon>Fungi</taxon>
        <taxon>Fungi incertae sedis</taxon>
        <taxon>Mucoromycota</taxon>
        <taxon>Glomeromycotina</taxon>
        <taxon>Glomeromycetes</taxon>
        <taxon>Diversisporales</taxon>
        <taxon>Gigasporaceae</taxon>
        <taxon>Racocetra</taxon>
    </lineage>
</organism>
<dbReference type="Proteomes" id="UP000789396">
    <property type="component" value="Unassembled WGS sequence"/>
</dbReference>
<reference evidence="1" key="1">
    <citation type="submission" date="2021-06" db="EMBL/GenBank/DDBJ databases">
        <authorList>
            <person name="Kallberg Y."/>
            <person name="Tangrot J."/>
            <person name="Rosling A."/>
        </authorList>
    </citation>
    <scope>NUCLEOTIDE SEQUENCE</scope>
    <source>
        <strain evidence="1">IN212</strain>
    </source>
</reference>
<evidence type="ECO:0000313" key="2">
    <source>
        <dbReference type="Proteomes" id="UP000789396"/>
    </source>
</evidence>
<dbReference type="EMBL" id="CAJVPZ010091170">
    <property type="protein sequence ID" value="CAG8815369.1"/>
    <property type="molecule type" value="Genomic_DNA"/>
</dbReference>
<sequence length="58" mass="6991">QINSMSIDEDNDNYEYLLKCTWRKVLEIVNTKPEIAKAFYISFDKILQEEIRTYISEK</sequence>